<dbReference type="OrthoDB" id="3177261at2"/>
<protein>
    <submittedName>
        <fullName evidence="2">Uncharacterized protein</fullName>
    </submittedName>
</protein>
<accession>A0A3N0ACZ8</accession>
<keyword evidence="4" id="KW-1185">Reference proteome</keyword>
<dbReference type="Proteomes" id="UP000530850">
    <property type="component" value="Unassembled WGS sequence"/>
</dbReference>
<dbReference type="EMBL" id="SSTM01000001">
    <property type="protein sequence ID" value="TJW12318.1"/>
    <property type="molecule type" value="Genomic_DNA"/>
</dbReference>
<dbReference type="RefSeq" id="WP_123184695.1">
    <property type="nucleotide sequence ID" value="NZ_CANPEU010000006.1"/>
</dbReference>
<organism evidence="2 5">
    <name type="scientific">Parvibacter caecicola</name>
    <dbReference type="NCBI Taxonomy" id="747645"/>
    <lineage>
        <taxon>Bacteria</taxon>
        <taxon>Bacillati</taxon>
        <taxon>Actinomycetota</taxon>
        <taxon>Coriobacteriia</taxon>
        <taxon>Coriobacteriales</taxon>
        <taxon>Coriobacteriaceae</taxon>
        <taxon>Parvibacter</taxon>
    </lineage>
</organism>
<name>A0A3N0ACZ8_9ACTN</name>
<dbReference type="GeneID" id="93356014"/>
<dbReference type="Proteomes" id="UP000309454">
    <property type="component" value="Unassembled WGS sequence"/>
</dbReference>
<evidence type="ECO:0000313" key="5">
    <source>
        <dbReference type="Proteomes" id="UP000530850"/>
    </source>
</evidence>
<evidence type="ECO:0000313" key="2">
    <source>
        <dbReference type="EMBL" id="MBB3170455.1"/>
    </source>
</evidence>
<evidence type="ECO:0000313" key="4">
    <source>
        <dbReference type="Proteomes" id="UP000309454"/>
    </source>
</evidence>
<feature type="compositionally biased region" description="Acidic residues" evidence="1">
    <location>
        <begin position="10"/>
        <end position="33"/>
    </location>
</feature>
<dbReference type="EMBL" id="JACHYA010000001">
    <property type="protein sequence ID" value="MBB3170455.1"/>
    <property type="molecule type" value="Genomic_DNA"/>
</dbReference>
<dbReference type="AlphaFoldDB" id="A0A3N0ACZ8"/>
<evidence type="ECO:0000256" key="1">
    <source>
        <dbReference type="SAM" id="MobiDB-lite"/>
    </source>
</evidence>
<gene>
    <name evidence="3" type="ORF">E5982_01575</name>
    <name evidence="2" type="ORF">FHR31_000235</name>
</gene>
<evidence type="ECO:0000313" key="3">
    <source>
        <dbReference type="EMBL" id="TJW12318.1"/>
    </source>
</evidence>
<feature type="region of interest" description="Disordered" evidence="1">
    <location>
        <begin position="1"/>
        <end position="33"/>
    </location>
</feature>
<reference evidence="3 4" key="1">
    <citation type="submission" date="2019-04" db="EMBL/GenBank/DDBJ databases">
        <title>Microbes associate with the intestines of laboratory mice.</title>
        <authorList>
            <person name="Navarre W."/>
            <person name="Wong E."/>
            <person name="Huang K.C."/>
            <person name="Tropini C."/>
            <person name="Ng K."/>
            <person name="Yu B."/>
        </authorList>
    </citation>
    <scope>NUCLEOTIDE SEQUENCE [LARGE SCALE GENOMIC DNA]</scope>
    <source>
        <strain evidence="3 4">NM48_B13</strain>
    </source>
</reference>
<sequence length="274" mass="30911">MTNDNSFLELDLESDFEDYNPLDEVEPEEDDDDYVGIEGYLGEEHAAEEIAVPEIPAAERIQNLFKSMAPRRKTLLGILAFVETPQSTTALEAKVDELQAHNFSVYSSGNLSALLEQAGAITRVTEEGEPYENIHNEPEIVEIDGVEYLQPVDPPEIYWVITEEGAEYLDSDRPLDRLRDILEQDTLYLPIYERILTICEDGKTVKEINAQVDDDPLVQKPRLYAPHFIDKLEKCDALEWADTWTTTEIGREGLAIVKEMMATQGGDEAENADA</sequence>
<reference evidence="2 5" key="2">
    <citation type="submission" date="2020-08" db="EMBL/GenBank/DDBJ databases">
        <title>Sequencing the genomes of 1000 actinobacteria strains.</title>
        <authorList>
            <person name="Klenk H.-P."/>
        </authorList>
    </citation>
    <scope>NUCLEOTIDE SEQUENCE [LARGE SCALE GENOMIC DNA]</scope>
    <source>
        <strain evidence="2 5">DSM 22242</strain>
    </source>
</reference>
<comment type="caution">
    <text evidence="2">The sequence shown here is derived from an EMBL/GenBank/DDBJ whole genome shotgun (WGS) entry which is preliminary data.</text>
</comment>
<proteinExistence type="predicted"/>